<dbReference type="EMBL" id="MU274916">
    <property type="protein sequence ID" value="KAI0087793.1"/>
    <property type="molecule type" value="Genomic_DNA"/>
</dbReference>
<name>A0ACB8U0B7_9APHY</name>
<gene>
    <name evidence="1" type="ORF">BDY19DRAFT_985895</name>
</gene>
<accession>A0ACB8U0B7</accession>
<evidence type="ECO:0000313" key="2">
    <source>
        <dbReference type="Proteomes" id="UP001055072"/>
    </source>
</evidence>
<proteinExistence type="predicted"/>
<organism evidence="1 2">
    <name type="scientific">Irpex rosettiformis</name>
    <dbReference type="NCBI Taxonomy" id="378272"/>
    <lineage>
        <taxon>Eukaryota</taxon>
        <taxon>Fungi</taxon>
        <taxon>Dikarya</taxon>
        <taxon>Basidiomycota</taxon>
        <taxon>Agaricomycotina</taxon>
        <taxon>Agaricomycetes</taxon>
        <taxon>Polyporales</taxon>
        <taxon>Irpicaceae</taxon>
        <taxon>Irpex</taxon>
    </lineage>
</organism>
<reference evidence="1" key="1">
    <citation type="journal article" date="2021" name="Environ. Microbiol.">
        <title>Gene family expansions and transcriptome signatures uncover fungal adaptations to wood decay.</title>
        <authorList>
            <person name="Hage H."/>
            <person name="Miyauchi S."/>
            <person name="Viragh M."/>
            <person name="Drula E."/>
            <person name="Min B."/>
            <person name="Chaduli D."/>
            <person name="Navarro D."/>
            <person name="Favel A."/>
            <person name="Norest M."/>
            <person name="Lesage-Meessen L."/>
            <person name="Balint B."/>
            <person name="Merenyi Z."/>
            <person name="de Eugenio L."/>
            <person name="Morin E."/>
            <person name="Martinez A.T."/>
            <person name="Baldrian P."/>
            <person name="Stursova M."/>
            <person name="Martinez M.J."/>
            <person name="Novotny C."/>
            <person name="Magnuson J.K."/>
            <person name="Spatafora J.W."/>
            <person name="Maurice S."/>
            <person name="Pangilinan J."/>
            <person name="Andreopoulos W."/>
            <person name="LaButti K."/>
            <person name="Hundley H."/>
            <person name="Na H."/>
            <person name="Kuo A."/>
            <person name="Barry K."/>
            <person name="Lipzen A."/>
            <person name="Henrissat B."/>
            <person name="Riley R."/>
            <person name="Ahrendt S."/>
            <person name="Nagy L.G."/>
            <person name="Grigoriev I.V."/>
            <person name="Martin F."/>
            <person name="Rosso M.N."/>
        </authorList>
    </citation>
    <scope>NUCLEOTIDE SEQUENCE</scope>
    <source>
        <strain evidence="1">CBS 384.51</strain>
    </source>
</reference>
<dbReference type="Proteomes" id="UP001055072">
    <property type="component" value="Unassembled WGS sequence"/>
</dbReference>
<protein>
    <submittedName>
        <fullName evidence="1">Major facilitator superfamily domain-containing protein</fullName>
    </submittedName>
</protein>
<comment type="caution">
    <text evidence="1">The sequence shown here is derived from an EMBL/GenBank/DDBJ whole genome shotgun (WGS) entry which is preliminary data.</text>
</comment>
<sequence>MDDTQEKAPSGGSSVLTTVSPKTEDPNTPPTVTYPEGGLRGWLTVIGGAMVCMCSFGVVQSFGVFQDYYTRITLNEHTASQISWIGSFKLCMVFFLGLPVGQLYDMGYFRVIICAGSLLYLFSVFMLSLTKPHHYYQTFLSQGVGMGLGMGMIFTPVLSIPSHYFRRRRALAMGCVVAGGVTWPIIFNHLLNDSAGFAWGVRTNGFIALLLLSLAILFMKTRLPARRDNPNAAKVTILPLFTDVPYLFAVAGGFFGFWGILFPFFYLQLYANLHGVPENVTRYLIPIMNAATLLGRIIPFMYAERFGCFNVIVPMTSIAGVLIFAMFGAGSTGGLLAFAIVYGTFAGGFLSLVAPMVAMFAKSVDEVGIRVGLACTVASFAMLTGNPISGAILHSPDYFWDKAIIFNAVLVLASGASMAISRGMLAKAKGTQWV</sequence>
<evidence type="ECO:0000313" key="1">
    <source>
        <dbReference type="EMBL" id="KAI0087793.1"/>
    </source>
</evidence>
<keyword evidence="2" id="KW-1185">Reference proteome</keyword>